<name>A0A538SF86_UNCEI</name>
<evidence type="ECO:0000313" key="2">
    <source>
        <dbReference type="Proteomes" id="UP000316292"/>
    </source>
</evidence>
<evidence type="ECO:0008006" key="3">
    <source>
        <dbReference type="Google" id="ProtNLM"/>
    </source>
</evidence>
<dbReference type="Gene3D" id="2.60.40.4070">
    <property type="match status" value="1"/>
</dbReference>
<evidence type="ECO:0000313" key="1">
    <source>
        <dbReference type="EMBL" id="TMQ50038.1"/>
    </source>
</evidence>
<dbReference type="AlphaFoldDB" id="A0A538SF86"/>
<dbReference type="EMBL" id="VBOR01000044">
    <property type="protein sequence ID" value="TMQ50038.1"/>
    <property type="molecule type" value="Genomic_DNA"/>
</dbReference>
<comment type="caution">
    <text evidence="1">The sequence shown here is derived from an EMBL/GenBank/DDBJ whole genome shotgun (WGS) entry which is preliminary data.</text>
</comment>
<organism evidence="1 2">
    <name type="scientific">Eiseniibacteriota bacterium</name>
    <dbReference type="NCBI Taxonomy" id="2212470"/>
    <lineage>
        <taxon>Bacteria</taxon>
        <taxon>Candidatus Eiseniibacteriota</taxon>
    </lineage>
</organism>
<accession>A0A538SF86</accession>
<sequence length="230" mass="24917">MRLNTFASGNTAVEARAFVPKEQKPIFAGSDRDAIEIRLEPVHESYANEQVDLSSLTLSSEGTGSFSQIHSVVPRDAVVSDTDRNGIAEIGITFTRSDLDALFDRVDRTKMVNAELRGSILDGRTFCAGVALNVKNVGPPHAVVFAPNPLNPRSKLTFATTRPGSARAQLFDLQGRLVRTLLDVAVLEAGPHEVFFDGKSSRGQPVSSGVLFYRLTSTEGTFEGRIVVLK</sequence>
<proteinExistence type="predicted"/>
<protein>
    <recommendedName>
        <fullName evidence="3">T9SS type A sorting domain-containing protein</fullName>
    </recommendedName>
</protein>
<dbReference type="Proteomes" id="UP000316292">
    <property type="component" value="Unassembled WGS sequence"/>
</dbReference>
<reference evidence="1 2" key="1">
    <citation type="journal article" date="2019" name="Nat. Microbiol.">
        <title>Mediterranean grassland soil C-N compound turnover is dependent on rainfall and depth, and is mediated by genomically divergent microorganisms.</title>
        <authorList>
            <person name="Diamond S."/>
            <person name="Andeer P.F."/>
            <person name="Li Z."/>
            <person name="Crits-Christoph A."/>
            <person name="Burstein D."/>
            <person name="Anantharaman K."/>
            <person name="Lane K.R."/>
            <person name="Thomas B.C."/>
            <person name="Pan C."/>
            <person name="Northen T.R."/>
            <person name="Banfield J.F."/>
        </authorList>
    </citation>
    <scope>NUCLEOTIDE SEQUENCE [LARGE SCALE GENOMIC DNA]</scope>
    <source>
        <strain evidence="1">WS_1</strain>
    </source>
</reference>
<gene>
    <name evidence="1" type="ORF">E6K71_03345</name>
</gene>